<reference evidence="4 5" key="1">
    <citation type="submission" date="2017-12" db="EMBL/GenBank/DDBJ databases">
        <title>Phylogenetic diversity of female urinary microbiome.</title>
        <authorList>
            <person name="Thomas-White K."/>
            <person name="Wolfe A.J."/>
        </authorList>
    </citation>
    <scope>NUCLEOTIDE SEQUENCE [LARGE SCALE GENOMIC DNA]</scope>
    <source>
        <strain evidence="4 5">UMB0898</strain>
    </source>
</reference>
<dbReference type="PROSITE" id="PS51782">
    <property type="entry name" value="LYSM"/>
    <property type="match status" value="7"/>
</dbReference>
<name>A0A2I1K4T3_9LACT</name>
<dbReference type="CDD" id="cd00118">
    <property type="entry name" value="LysM"/>
    <property type="match status" value="7"/>
</dbReference>
<feature type="compositionally biased region" description="Polar residues" evidence="1">
    <location>
        <begin position="292"/>
        <end position="301"/>
    </location>
</feature>
<feature type="domain" description="LysM" evidence="3">
    <location>
        <begin position="220"/>
        <end position="263"/>
    </location>
</feature>
<keyword evidence="2" id="KW-0732">Signal</keyword>
<feature type="chain" id="PRO_5014111333" description="LysM domain-containing protein" evidence="2">
    <location>
        <begin position="29"/>
        <end position="514"/>
    </location>
</feature>
<dbReference type="InterPro" id="IPR036779">
    <property type="entry name" value="LysM_dom_sf"/>
</dbReference>
<dbReference type="GO" id="GO:0008932">
    <property type="term" value="F:lytic endotransglycosylase activity"/>
    <property type="evidence" value="ECO:0007669"/>
    <property type="project" value="TreeGrafter"/>
</dbReference>
<organism evidence="4 5">
    <name type="scientific">Falseniella ignava</name>
    <dbReference type="NCBI Taxonomy" id="137730"/>
    <lineage>
        <taxon>Bacteria</taxon>
        <taxon>Bacillati</taxon>
        <taxon>Bacillota</taxon>
        <taxon>Bacilli</taxon>
        <taxon>Lactobacillales</taxon>
        <taxon>Aerococcaceae</taxon>
        <taxon>Falseniella</taxon>
    </lineage>
</organism>
<dbReference type="EMBL" id="PKHE01000002">
    <property type="protein sequence ID" value="PKY90572.1"/>
    <property type="molecule type" value="Genomic_DNA"/>
</dbReference>
<feature type="domain" description="LysM" evidence="3">
    <location>
        <begin position="436"/>
        <end position="480"/>
    </location>
</feature>
<dbReference type="AlphaFoldDB" id="A0A2I1K4T3"/>
<dbReference type="Pfam" id="PF01476">
    <property type="entry name" value="LysM"/>
    <property type="match status" value="7"/>
</dbReference>
<dbReference type="Proteomes" id="UP000234384">
    <property type="component" value="Unassembled WGS sequence"/>
</dbReference>
<evidence type="ECO:0000256" key="1">
    <source>
        <dbReference type="SAM" id="MobiDB-lite"/>
    </source>
</evidence>
<proteinExistence type="predicted"/>
<feature type="domain" description="LysM" evidence="3">
    <location>
        <begin position="386"/>
        <end position="430"/>
    </location>
</feature>
<evidence type="ECO:0000313" key="4">
    <source>
        <dbReference type="EMBL" id="PKY90572.1"/>
    </source>
</evidence>
<accession>A0A2I1K4T3</accession>
<dbReference type="OrthoDB" id="9769314at2"/>
<dbReference type="SUPFAM" id="SSF54106">
    <property type="entry name" value="LysM domain"/>
    <property type="match status" value="7"/>
</dbReference>
<feature type="compositionally biased region" description="Acidic residues" evidence="1">
    <location>
        <begin position="498"/>
        <end position="514"/>
    </location>
</feature>
<sequence>MKKYMKNQLTATILSSALLLTSLTPTYAQTTHTVQSGEYLLGIASQYGISLDQLMSANGLSSDWLMPGTVLTIPSGSSEGESQSGTASGSGIYTVQPGDTLIGIANAYGISVDQLMSWNGLSSSWIYAGTQLSVSGPVSSGSSHTTAPAASGNYVIQPGDTLSGIAAANGITVHELMAANNLQSDWLIAGMPLYVPGGAVAPSSSVQEWQPAPTANATNGIHTVQPGDTLSGIAAAYGVTVTDLYNWNGLSSDWLNVGDRLSVVPTQGPVNTPSSETSSEGATEATADGETQPASNHNPNASAKRENGIVGPEESNLRVNGMRVADLPVRARPAIHVVQAEDTVESIAEQYELRPRQLRRWNRLKTDAVLTEGQELFVSNPALVPQIHQVEEGESLYDIAVKYNTTEQWIMLWNELTQNVAPETDKLLIVSNPNPLIHEVVPGETLQDIADKYDITLEELKTWNKIPAEVEIVNGVVIVSNPQVGDPAELEGNHAETDSEAETEVEETEATDAE</sequence>
<gene>
    <name evidence="4" type="ORF">CYJ57_01545</name>
</gene>
<evidence type="ECO:0000313" key="5">
    <source>
        <dbReference type="Proteomes" id="UP000234384"/>
    </source>
</evidence>
<dbReference type="RefSeq" id="WP_101953796.1">
    <property type="nucleotide sequence ID" value="NZ_PKHE01000002.1"/>
</dbReference>
<dbReference type="SMART" id="SM00257">
    <property type="entry name" value="LysM"/>
    <property type="match status" value="7"/>
</dbReference>
<protein>
    <recommendedName>
        <fullName evidence="3">LysM domain-containing protein</fullName>
    </recommendedName>
</protein>
<feature type="signal peptide" evidence="2">
    <location>
        <begin position="1"/>
        <end position="28"/>
    </location>
</feature>
<evidence type="ECO:0000259" key="3">
    <source>
        <dbReference type="PROSITE" id="PS51782"/>
    </source>
</evidence>
<comment type="caution">
    <text evidence="4">The sequence shown here is derived from an EMBL/GenBank/DDBJ whole genome shotgun (WGS) entry which is preliminary data.</text>
</comment>
<feature type="region of interest" description="Disordered" evidence="1">
    <location>
        <begin position="483"/>
        <end position="514"/>
    </location>
</feature>
<dbReference type="InterPro" id="IPR018392">
    <property type="entry name" value="LysM"/>
</dbReference>
<feature type="domain" description="LysM" evidence="3">
    <location>
        <begin position="91"/>
        <end position="134"/>
    </location>
</feature>
<dbReference type="Gene3D" id="3.10.350.10">
    <property type="entry name" value="LysM domain"/>
    <property type="match status" value="7"/>
</dbReference>
<feature type="domain" description="LysM" evidence="3">
    <location>
        <begin position="152"/>
        <end position="195"/>
    </location>
</feature>
<feature type="domain" description="LysM" evidence="3">
    <location>
        <begin position="30"/>
        <end position="73"/>
    </location>
</feature>
<evidence type="ECO:0000256" key="2">
    <source>
        <dbReference type="SAM" id="SignalP"/>
    </source>
</evidence>
<feature type="compositionally biased region" description="Low complexity" evidence="1">
    <location>
        <begin position="274"/>
        <end position="286"/>
    </location>
</feature>
<feature type="region of interest" description="Disordered" evidence="1">
    <location>
        <begin position="265"/>
        <end position="313"/>
    </location>
</feature>
<dbReference type="PANTHER" id="PTHR33734:SF22">
    <property type="entry name" value="MEMBRANE-BOUND LYTIC MUREIN TRANSGLYCOSYLASE D"/>
    <property type="match status" value="1"/>
</dbReference>
<dbReference type="PANTHER" id="PTHR33734">
    <property type="entry name" value="LYSM DOMAIN-CONTAINING GPI-ANCHORED PROTEIN 2"/>
    <property type="match status" value="1"/>
</dbReference>
<feature type="domain" description="LysM" evidence="3">
    <location>
        <begin position="334"/>
        <end position="378"/>
    </location>
</feature>